<evidence type="ECO:0000313" key="3">
    <source>
        <dbReference type="Proteomes" id="UP001431209"/>
    </source>
</evidence>
<gene>
    <name evidence="2" type="ORF">AKO1_001809</name>
</gene>
<reference evidence="2 3" key="1">
    <citation type="submission" date="2024-03" db="EMBL/GenBank/DDBJ databases">
        <title>The Acrasis kona genome and developmental transcriptomes reveal deep origins of eukaryotic multicellular pathways.</title>
        <authorList>
            <person name="Sheikh S."/>
            <person name="Fu C.-J."/>
            <person name="Brown M.W."/>
            <person name="Baldauf S.L."/>
        </authorList>
    </citation>
    <scope>NUCLEOTIDE SEQUENCE [LARGE SCALE GENOMIC DNA]</scope>
    <source>
        <strain evidence="2 3">ATCC MYA-3509</strain>
    </source>
</reference>
<evidence type="ECO:0000313" key="2">
    <source>
        <dbReference type="EMBL" id="KAL0486184.1"/>
    </source>
</evidence>
<name>A0AAW2ZA92_9EUKA</name>
<feature type="compositionally biased region" description="Basic and acidic residues" evidence="1">
    <location>
        <begin position="22"/>
        <end position="37"/>
    </location>
</feature>
<protein>
    <submittedName>
        <fullName evidence="2">Uncharacterized protein</fullName>
    </submittedName>
</protein>
<comment type="caution">
    <text evidence="2">The sequence shown here is derived from an EMBL/GenBank/DDBJ whole genome shotgun (WGS) entry which is preliminary data.</text>
</comment>
<dbReference type="EMBL" id="JAOPGA020001203">
    <property type="protein sequence ID" value="KAL0486184.1"/>
    <property type="molecule type" value="Genomic_DNA"/>
</dbReference>
<feature type="region of interest" description="Disordered" evidence="1">
    <location>
        <begin position="1"/>
        <end position="71"/>
    </location>
</feature>
<feature type="compositionally biased region" description="Basic and acidic residues" evidence="1">
    <location>
        <begin position="44"/>
        <end position="58"/>
    </location>
</feature>
<feature type="compositionally biased region" description="Low complexity" evidence="1">
    <location>
        <begin position="1"/>
        <end position="21"/>
    </location>
</feature>
<accession>A0AAW2ZA92</accession>
<proteinExistence type="predicted"/>
<sequence length="71" mass="7848">MSSYTKTTSYSSSSESVTDSTGKTEAHGSITRSDRENINGQESFDSKTTEWNKPKDGELSYNTKDSTRALE</sequence>
<keyword evidence="3" id="KW-1185">Reference proteome</keyword>
<evidence type="ECO:0000256" key="1">
    <source>
        <dbReference type="SAM" id="MobiDB-lite"/>
    </source>
</evidence>
<dbReference type="Proteomes" id="UP001431209">
    <property type="component" value="Unassembled WGS sequence"/>
</dbReference>
<organism evidence="2 3">
    <name type="scientific">Acrasis kona</name>
    <dbReference type="NCBI Taxonomy" id="1008807"/>
    <lineage>
        <taxon>Eukaryota</taxon>
        <taxon>Discoba</taxon>
        <taxon>Heterolobosea</taxon>
        <taxon>Tetramitia</taxon>
        <taxon>Eutetramitia</taxon>
        <taxon>Acrasidae</taxon>
        <taxon>Acrasis</taxon>
    </lineage>
</organism>
<dbReference type="AlphaFoldDB" id="A0AAW2ZA92"/>